<evidence type="ECO:0000313" key="2">
    <source>
        <dbReference type="EMBL" id="GLY64446.1"/>
    </source>
</evidence>
<evidence type="ECO:0000313" key="3">
    <source>
        <dbReference type="Proteomes" id="UP001165136"/>
    </source>
</evidence>
<evidence type="ECO:0000256" key="1">
    <source>
        <dbReference type="SAM" id="Phobius"/>
    </source>
</evidence>
<dbReference type="AlphaFoldDB" id="A0A9W6VFF1"/>
<keyword evidence="1" id="KW-0812">Transmembrane</keyword>
<dbReference type="Proteomes" id="UP001165136">
    <property type="component" value="Unassembled WGS sequence"/>
</dbReference>
<protein>
    <submittedName>
        <fullName evidence="2">Uncharacterized protein</fullName>
    </submittedName>
</protein>
<dbReference type="RefSeq" id="WP_285486056.1">
    <property type="nucleotide sequence ID" value="NZ_BSTI01000002.1"/>
</dbReference>
<feature type="transmembrane region" description="Helical" evidence="1">
    <location>
        <begin position="90"/>
        <end position="112"/>
    </location>
</feature>
<keyword evidence="1" id="KW-0472">Membrane</keyword>
<proteinExistence type="predicted"/>
<keyword evidence="3" id="KW-1185">Reference proteome</keyword>
<sequence>MSVTGHVGATLASDRLDVKVKATQRGRTMAKIMVRAGRRLAGLALLFTLSILSTPAFLGTAQAAESASTAPTTQSARRVPPAAPASDTRVIVVGAVVLAIIVGIAAAVLWYASRHRDPLR</sequence>
<name>A0A9W6VFF1_9PSEU</name>
<keyword evidence="1" id="KW-1133">Transmembrane helix</keyword>
<reference evidence="2" key="1">
    <citation type="submission" date="2023-03" db="EMBL/GenBank/DDBJ databases">
        <title>Amycolatopsis taiwanensis NBRC 103393.</title>
        <authorList>
            <person name="Ichikawa N."/>
            <person name="Sato H."/>
            <person name="Tonouchi N."/>
        </authorList>
    </citation>
    <scope>NUCLEOTIDE SEQUENCE</scope>
    <source>
        <strain evidence="2">NBRC 103393</strain>
    </source>
</reference>
<accession>A0A9W6VFF1</accession>
<gene>
    <name evidence="2" type="ORF">Atai01_10650</name>
</gene>
<organism evidence="2 3">
    <name type="scientific">Amycolatopsis taiwanensis</name>
    <dbReference type="NCBI Taxonomy" id="342230"/>
    <lineage>
        <taxon>Bacteria</taxon>
        <taxon>Bacillati</taxon>
        <taxon>Actinomycetota</taxon>
        <taxon>Actinomycetes</taxon>
        <taxon>Pseudonocardiales</taxon>
        <taxon>Pseudonocardiaceae</taxon>
        <taxon>Amycolatopsis</taxon>
    </lineage>
</organism>
<comment type="caution">
    <text evidence="2">The sequence shown here is derived from an EMBL/GenBank/DDBJ whole genome shotgun (WGS) entry which is preliminary data.</text>
</comment>
<dbReference type="EMBL" id="BSTI01000002">
    <property type="protein sequence ID" value="GLY64446.1"/>
    <property type="molecule type" value="Genomic_DNA"/>
</dbReference>